<evidence type="ECO:0000256" key="1">
    <source>
        <dbReference type="SAM" id="MobiDB-lite"/>
    </source>
</evidence>
<dbReference type="AlphaFoldDB" id="A0A2T0H010"/>
<feature type="transmembrane region" description="Helical" evidence="2">
    <location>
        <begin position="27"/>
        <end position="45"/>
    </location>
</feature>
<dbReference type="Proteomes" id="UP000239352">
    <property type="component" value="Unassembled WGS sequence"/>
</dbReference>
<organism evidence="3 4">
    <name type="scientific">Actinopolyspora mortivallis</name>
    <dbReference type="NCBI Taxonomy" id="33906"/>
    <lineage>
        <taxon>Bacteria</taxon>
        <taxon>Bacillati</taxon>
        <taxon>Actinomycetota</taxon>
        <taxon>Actinomycetes</taxon>
        <taxon>Actinopolysporales</taxon>
        <taxon>Actinopolysporaceae</taxon>
        <taxon>Actinopolyspora</taxon>
    </lineage>
</organism>
<comment type="caution">
    <text evidence="3">The sequence shown here is derived from an EMBL/GenBank/DDBJ whole genome shotgun (WGS) entry which is preliminary data.</text>
</comment>
<protein>
    <submittedName>
        <fullName evidence="3">Uncharacterized protein</fullName>
    </submittedName>
</protein>
<name>A0A2T0H010_ACTMO</name>
<feature type="region of interest" description="Disordered" evidence="1">
    <location>
        <begin position="1"/>
        <end position="22"/>
    </location>
</feature>
<dbReference type="EMBL" id="PVSR01000003">
    <property type="protein sequence ID" value="PRW64694.1"/>
    <property type="molecule type" value="Genomic_DNA"/>
</dbReference>
<keyword evidence="4" id="KW-1185">Reference proteome</keyword>
<reference evidence="3 4" key="1">
    <citation type="submission" date="2018-03" db="EMBL/GenBank/DDBJ databases">
        <title>Actinopolyspora mortivallis from Sahara, screening for active biomolecules.</title>
        <authorList>
            <person name="Selama O."/>
            <person name="Wellington E.M.H."/>
            <person name="Hacene H."/>
        </authorList>
    </citation>
    <scope>NUCLEOTIDE SEQUENCE [LARGE SCALE GENOMIC DNA]</scope>
    <source>
        <strain evidence="3 4">M5A</strain>
    </source>
</reference>
<gene>
    <name evidence="3" type="ORF">CEP50_04955</name>
</gene>
<proteinExistence type="predicted"/>
<keyword evidence="2" id="KW-0472">Membrane</keyword>
<evidence type="ECO:0000313" key="4">
    <source>
        <dbReference type="Proteomes" id="UP000239352"/>
    </source>
</evidence>
<dbReference type="InParanoid" id="A0A2T0H010"/>
<evidence type="ECO:0000313" key="3">
    <source>
        <dbReference type="EMBL" id="PRW64694.1"/>
    </source>
</evidence>
<keyword evidence="2" id="KW-1133">Transmembrane helix</keyword>
<dbReference type="STRING" id="1050202.GCA_000384035_00332"/>
<sequence>MSEYRTESQGEPAPEEKKPSRLATVDPIALTAGLLTVATSVYLLVGGTWTAQRALAFGAVAVGLLMLVSALRRR</sequence>
<evidence type="ECO:0000256" key="2">
    <source>
        <dbReference type="SAM" id="Phobius"/>
    </source>
</evidence>
<accession>A0A2T0H010</accession>
<feature type="compositionally biased region" description="Basic and acidic residues" evidence="1">
    <location>
        <begin position="1"/>
        <end position="19"/>
    </location>
</feature>
<keyword evidence="2" id="KW-0812">Transmembrane</keyword>
<feature type="transmembrane region" description="Helical" evidence="2">
    <location>
        <begin position="51"/>
        <end position="71"/>
    </location>
</feature>
<dbReference type="RefSeq" id="WP_106112723.1">
    <property type="nucleotide sequence ID" value="NZ_PVSR01000003.1"/>
</dbReference>